<dbReference type="PANTHER" id="PTHR13000">
    <property type="entry name" value="NUCLEOPORIN P54"/>
    <property type="match status" value="1"/>
</dbReference>
<feature type="compositionally biased region" description="Low complexity" evidence="1">
    <location>
        <begin position="9"/>
        <end position="51"/>
    </location>
</feature>
<feature type="region of interest" description="Disordered" evidence="1">
    <location>
        <begin position="1"/>
        <end position="82"/>
    </location>
</feature>
<feature type="compositionally biased region" description="Low complexity" evidence="1">
    <location>
        <begin position="61"/>
        <end position="82"/>
    </location>
</feature>
<keyword evidence="3" id="KW-1185">Reference proteome</keyword>
<protein>
    <recommendedName>
        <fullName evidence="4">Nucleoporin Nup54 alpha-helical domain-containing protein</fullName>
    </recommendedName>
</protein>
<organism evidence="2 3">
    <name type="scientific">Hanseniaspora valbyensis NRRL Y-1626</name>
    <dbReference type="NCBI Taxonomy" id="766949"/>
    <lineage>
        <taxon>Eukaryota</taxon>
        <taxon>Fungi</taxon>
        <taxon>Dikarya</taxon>
        <taxon>Ascomycota</taxon>
        <taxon>Saccharomycotina</taxon>
        <taxon>Saccharomycetes</taxon>
        <taxon>Saccharomycodales</taxon>
        <taxon>Saccharomycodaceae</taxon>
        <taxon>Hanseniaspora</taxon>
    </lineage>
</organism>
<sequence>MFSFGNKASTTSTTTTNPPTLQFGANSNNINNATTNNLNNNTTSLNNNTNTSGFGLSQPQNSINNNTTTNNTSSSNNNNNIIISQPTPYSTQIADSLTSLQEQILPISSSCKFQQILFNINEQLSNSVLNRPITKNIEDWEMILKRTPEKMIPITLNNLEDEYSRLKLQQTTIIAFRTTINKLYYELYLPANERMLSMKKQIENMILKIDKLQTKLYKIELKLRYLITSSSIQQENQQHTANSLAIDLKIDQLNNNIQESSNKLISGDCWNKLSLLKKKHEQLKKISESFNIEKEDDNNNNSNNKENNSVDESVLKILKLQQDGIVYLDKVISKDLQESL</sequence>
<dbReference type="InterPro" id="IPR024864">
    <property type="entry name" value="Nup54/Nup57/Nup44"/>
</dbReference>
<dbReference type="EMBL" id="LXPE01000004">
    <property type="protein sequence ID" value="OBA28312.1"/>
    <property type="molecule type" value="Genomic_DNA"/>
</dbReference>
<dbReference type="AlphaFoldDB" id="A0A1B7THT1"/>
<dbReference type="GO" id="GO:0006607">
    <property type="term" value="P:NLS-bearing protein import into nucleus"/>
    <property type="evidence" value="ECO:0007669"/>
    <property type="project" value="TreeGrafter"/>
</dbReference>
<evidence type="ECO:0000313" key="2">
    <source>
        <dbReference type="EMBL" id="OBA28312.1"/>
    </source>
</evidence>
<dbReference type="GO" id="GO:0006999">
    <property type="term" value="P:nuclear pore organization"/>
    <property type="evidence" value="ECO:0007669"/>
    <property type="project" value="TreeGrafter"/>
</dbReference>
<dbReference type="Proteomes" id="UP000092321">
    <property type="component" value="Unassembled WGS sequence"/>
</dbReference>
<proteinExistence type="predicted"/>
<reference evidence="3" key="1">
    <citation type="journal article" date="2016" name="Proc. Natl. Acad. Sci. U.S.A.">
        <title>Comparative genomics of biotechnologically important yeasts.</title>
        <authorList>
            <person name="Riley R."/>
            <person name="Haridas S."/>
            <person name="Wolfe K.H."/>
            <person name="Lopes M.R."/>
            <person name="Hittinger C.T."/>
            <person name="Goeker M."/>
            <person name="Salamov A.A."/>
            <person name="Wisecaver J.H."/>
            <person name="Long T.M."/>
            <person name="Calvey C.H."/>
            <person name="Aerts A.L."/>
            <person name="Barry K.W."/>
            <person name="Choi C."/>
            <person name="Clum A."/>
            <person name="Coughlan A.Y."/>
            <person name="Deshpande S."/>
            <person name="Douglass A.P."/>
            <person name="Hanson S.J."/>
            <person name="Klenk H.-P."/>
            <person name="LaButti K.M."/>
            <person name="Lapidus A."/>
            <person name="Lindquist E.A."/>
            <person name="Lipzen A.M."/>
            <person name="Meier-Kolthoff J.P."/>
            <person name="Ohm R.A."/>
            <person name="Otillar R.P."/>
            <person name="Pangilinan J.L."/>
            <person name="Peng Y."/>
            <person name="Rokas A."/>
            <person name="Rosa C.A."/>
            <person name="Scheuner C."/>
            <person name="Sibirny A.A."/>
            <person name="Slot J.C."/>
            <person name="Stielow J.B."/>
            <person name="Sun H."/>
            <person name="Kurtzman C.P."/>
            <person name="Blackwell M."/>
            <person name="Grigoriev I.V."/>
            <person name="Jeffries T.W."/>
        </authorList>
    </citation>
    <scope>NUCLEOTIDE SEQUENCE [LARGE SCALE GENOMIC DNA]</scope>
    <source>
        <strain evidence="3">NRRL Y-1626</strain>
    </source>
</reference>
<evidence type="ECO:0000256" key="1">
    <source>
        <dbReference type="SAM" id="MobiDB-lite"/>
    </source>
</evidence>
<comment type="caution">
    <text evidence="2">The sequence shown here is derived from an EMBL/GenBank/DDBJ whole genome shotgun (WGS) entry which is preliminary data.</text>
</comment>
<evidence type="ECO:0000313" key="3">
    <source>
        <dbReference type="Proteomes" id="UP000092321"/>
    </source>
</evidence>
<dbReference type="PANTHER" id="PTHR13000:SF0">
    <property type="entry name" value="NUCLEOPORIN P54"/>
    <property type="match status" value="1"/>
</dbReference>
<dbReference type="GO" id="GO:0036228">
    <property type="term" value="P:protein localization to nuclear inner membrane"/>
    <property type="evidence" value="ECO:0007669"/>
    <property type="project" value="TreeGrafter"/>
</dbReference>
<evidence type="ECO:0008006" key="4">
    <source>
        <dbReference type="Google" id="ProtNLM"/>
    </source>
</evidence>
<gene>
    <name evidence="2" type="ORF">HANVADRAFT_51628</name>
</gene>
<accession>A0A1B7THT1</accession>
<name>A0A1B7THT1_9ASCO</name>
<dbReference type="GO" id="GO:0017056">
    <property type="term" value="F:structural constituent of nuclear pore"/>
    <property type="evidence" value="ECO:0007669"/>
    <property type="project" value="TreeGrafter"/>
</dbReference>
<dbReference type="OrthoDB" id="3972157at2759"/>
<dbReference type="GO" id="GO:0044613">
    <property type="term" value="C:nuclear pore central transport channel"/>
    <property type="evidence" value="ECO:0007669"/>
    <property type="project" value="TreeGrafter"/>
</dbReference>